<sequence length="86" mass="9487">MVNTILTIALGFMIAAVVMAVIRFFAGPRTTDRIIAFDVMTISSLSLIAMLAWFAQRSIYLDIAIVYGLLSFLGVIIIARYLEKGL</sequence>
<evidence type="ECO:0000256" key="3">
    <source>
        <dbReference type="ARBA" id="ARBA00022448"/>
    </source>
</evidence>
<dbReference type="AlphaFoldDB" id="A0A0S2I235"/>
<comment type="similarity">
    <text evidence="2">Belongs to the CPA3 antiporters (TC 2.A.63) subunit F family.</text>
</comment>
<keyword evidence="6 8" id="KW-1133">Transmembrane helix</keyword>
<keyword evidence="4" id="KW-1003">Cell membrane</keyword>
<dbReference type="PANTHER" id="PTHR34702:SF1">
    <property type="entry name" value="NA(+)_H(+) ANTIPORTER SUBUNIT F"/>
    <property type="match status" value="1"/>
</dbReference>
<organism evidence="9 10">
    <name type="scientific">Salinivirga cyanobacteriivorans</name>
    <dbReference type="NCBI Taxonomy" id="1307839"/>
    <lineage>
        <taxon>Bacteria</taxon>
        <taxon>Pseudomonadati</taxon>
        <taxon>Bacteroidota</taxon>
        <taxon>Bacteroidia</taxon>
        <taxon>Bacteroidales</taxon>
        <taxon>Salinivirgaceae</taxon>
        <taxon>Salinivirga</taxon>
    </lineage>
</organism>
<dbReference type="OrthoDB" id="9799958at2"/>
<evidence type="ECO:0000256" key="2">
    <source>
        <dbReference type="ARBA" id="ARBA00009212"/>
    </source>
</evidence>
<dbReference type="STRING" id="1307839.L21SP5_02701"/>
<feature type="transmembrane region" description="Helical" evidence="8">
    <location>
        <begin position="59"/>
        <end position="82"/>
    </location>
</feature>
<dbReference type="KEGG" id="blq:L21SP5_02701"/>
<evidence type="ECO:0000256" key="7">
    <source>
        <dbReference type="ARBA" id="ARBA00023136"/>
    </source>
</evidence>
<dbReference type="Pfam" id="PF04066">
    <property type="entry name" value="MrpF_PhaF"/>
    <property type="match status" value="1"/>
</dbReference>
<feature type="transmembrane region" description="Helical" evidence="8">
    <location>
        <begin position="33"/>
        <end position="53"/>
    </location>
</feature>
<dbReference type="RefSeq" id="WP_057953708.1">
    <property type="nucleotide sequence ID" value="NZ_CP013118.1"/>
</dbReference>
<evidence type="ECO:0000256" key="4">
    <source>
        <dbReference type="ARBA" id="ARBA00022475"/>
    </source>
</evidence>
<gene>
    <name evidence="9" type="primary">mrpF_3</name>
    <name evidence="9" type="ORF">L21SP5_02701</name>
</gene>
<proteinExistence type="inferred from homology"/>
<dbReference type="GO" id="GO:0005886">
    <property type="term" value="C:plasma membrane"/>
    <property type="evidence" value="ECO:0007669"/>
    <property type="project" value="UniProtKB-SubCell"/>
</dbReference>
<evidence type="ECO:0000256" key="8">
    <source>
        <dbReference type="SAM" id="Phobius"/>
    </source>
</evidence>
<dbReference type="EMBL" id="CP013118">
    <property type="protein sequence ID" value="ALO16324.1"/>
    <property type="molecule type" value="Genomic_DNA"/>
</dbReference>
<dbReference type="GO" id="GO:0015385">
    <property type="term" value="F:sodium:proton antiporter activity"/>
    <property type="evidence" value="ECO:0007669"/>
    <property type="project" value="TreeGrafter"/>
</dbReference>
<feature type="transmembrane region" description="Helical" evidence="8">
    <location>
        <begin position="6"/>
        <end position="26"/>
    </location>
</feature>
<evidence type="ECO:0000256" key="6">
    <source>
        <dbReference type="ARBA" id="ARBA00022989"/>
    </source>
</evidence>
<keyword evidence="5 8" id="KW-0812">Transmembrane</keyword>
<evidence type="ECO:0000256" key="5">
    <source>
        <dbReference type="ARBA" id="ARBA00022692"/>
    </source>
</evidence>
<reference evidence="9 10" key="1">
    <citation type="submission" date="2015-11" db="EMBL/GenBank/DDBJ databases">
        <title>Description and complete genome sequence of a novel strain predominating in hypersaline microbial mats and representing a new family of the Bacteriodetes phylum.</title>
        <authorList>
            <person name="Spring S."/>
            <person name="Bunk B."/>
            <person name="Sproer C."/>
            <person name="Klenk H.-P."/>
        </authorList>
    </citation>
    <scope>NUCLEOTIDE SEQUENCE [LARGE SCALE GENOMIC DNA]</scope>
    <source>
        <strain evidence="9 10">L21-Spi-D4</strain>
    </source>
</reference>
<dbReference type="Proteomes" id="UP000064893">
    <property type="component" value="Chromosome"/>
</dbReference>
<comment type="subcellular location">
    <subcellularLocation>
        <location evidence="1">Cell membrane</location>
        <topology evidence="1">Multi-pass membrane protein</topology>
    </subcellularLocation>
</comment>
<dbReference type="InterPro" id="IPR007208">
    <property type="entry name" value="MrpF/PhaF-like"/>
</dbReference>
<keyword evidence="10" id="KW-1185">Reference proteome</keyword>
<name>A0A0S2I235_9BACT</name>
<dbReference type="PANTHER" id="PTHR34702">
    <property type="entry name" value="NA(+)/H(+) ANTIPORTER SUBUNIT F1"/>
    <property type="match status" value="1"/>
</dbReference>
<evidence type="ECO:0000313" key="9">
    <source>
        <dbReference type="EMBL" id="ALO16324.1"/>
    </source>
</evidence>
<keyword evidence="7 8" id="KW-0472">Membrane</keyword>
<protein>
    <submittedName>
        <fullName evidence="9">Sodium-cholate efflux protein MrpF</fullName>
    </submittedName>
</protein>
<keyword evidence="3" id="KW-0813">Transport</keyword>
<accession>A0A0S2I235</accession>
<evidence type="ECO:0000313" key="10">
    <source>
        <dbReference type="Proteomes" id="UP000064893"/>
    </source>
</evidence>
<evidence type="ECO:0000256" key="1">
    <source>
        <dbReference type="ARBA" id="ARBA00004651"/>
    </source>
</evidence>